<evidence type="ECO:0000313" key="4">
    <source>
        <dbReference type="EMBL" id="KAG2267254.1"/>
    </source>
</evidence>
<dbReference type="Pfam" id="PF01419">
    <property type="entry name" value="Jacalin"/>
    <property type="match status" value="1"/>
</dbReference>
<comment type="caution">
    <text evidence="4">The sequence shown here is derived from an EMBL/GenBank/DDBJ whole genome shotgun (WGS) entry which is preliminary data.</text>
</comment>
<reference evidence="4 5" key="1">
    <citation type="submission" date="2020-02" db="EMBL/GenBank/DDBJ databases">
        <authorList>
            <person name="Ma Q."/>
            <person name="Huang Y."/>
            <person name="Song X."/>
            <person name="Pei D."/>
        </authorList>
    </citation>
    <scope>NUCLEOTIDE SEQUENCE [LARGE SCALE GENOMIC DNA]</scope>
    <source>
        <strain evidence="4">Sxm20200214</strain>
        <tissue evidence="4">Leaf</tissue>
    </source>
</reference>
<keyword evidence="2" id="KW-0430">Lectin</keyword>
<dbReference type="InterPro" id="IPR001229">
    <property type="entry name" value="Jacalin-like_lectin_dom"/>
</dbReference>
<dbReference type="SUPFAM" id="SSF51101">
    <property type="entry name" value="Mannose-binding lectins"/>
    <property type="match status" value="1"/>
</dbReference>
<sequence>MIMIELTYPHEFIIGISGECYKYEGSNPHIRSLKFTTNTSEYGPLVIPPVPATKNSRLNSGDLLSLAVSMGLTMHPDYSTSVLPQA</sequence>
<keyword evidence="5" id="KW-1185">Reference proteome</keyword>
<accession>A0A8X7U6P0</accession>
<comment type="similarity">
    <text evidence="1">Belongs to the jacalin lectin family.</text>
</comment>
<dbReference type="Gene3D" id="2.100.10.30">
    <property type="entry name" value="Jacalin-like lectin domain"/>
    <property type="match status" value="1"/>
</dbReference>
<dbReference type="AlphaFoldDB" id="A0A8X7U6P0"/>
<protein>
    <recommendedName>
        <fullName evidence="3">Jacalin-type lectin domain-containing protein</fullName>
    </recommendedName>
</protein>
<gene>
    <name evidence="4" type="ORF">Bca52824_061809</name>
</gene>
<proteinExistence type="inferred from homology"/>
<evidence type="ECO:0000313" key="5">
    <source>
        <dbReference type="Proteomes" id="UP000886595"/>
    </source>
</evidence>
<evidence type="ECO:0000256" key="2">
    <source>
        <dbReference type="ARBA" id="ARBA00022734"/>
    </source>
</evidence>
<dbReference type="EMBL" id="JAAMPC010000013">
    <property type="protein sequence ID" value="KAG2267254.1"/>
    <property type="molecule type" value="Genomic_DNA"/>
</dbReference>
<dbReference type="GO" id="GO:0030246">
    <property type="term" value="F:carbohydrate binding"/>
    <property type="evidence" value="ECO:0007669"/>
    <property type="project" value="UniProtKB-KW"/>
</dbReference>
<dbReference type="Proteomes" id="UP000886595">
    <property type="component" value="Unassembled WGS sequence"/>
</dbReference>
<evidence type="ECO:0000259" key="3">
    <source>
        <dbReference type="PROSITE" id="PS51752"/>
    </source>
</evidence>
<dbReference type="PROSITE" id="PS51752">
    <property type="entry name" value="JACALIN_LECTIN"/>
    <property type="match status" value="1"/>
</dbReference>
<feature type="domain" description="Jacalin-type lectin" evidence="3">
    <location>
        <begin position="1"/>
        <end position="86"/>
    </location>
</feature>
<organism evidence="4 5">
    <name type="scientific">Brassica carinata</name>
    <name type="common">Ethiopian mustard</name>
    <name type="synonym">Abyssinian cabbage</name>
    <dbReference type="NCBI Taxonomy" id="52824"/>
    <lineage>
        <taxon>Eukaryota</taxon>
        <taxon>Viridiplantae</taxon>
        <taxon>Streptophyta</taxon>
        <taxon>Embryophyta</taxon>
        <taxon>Tracheophyta</taxon>
        <taxon>Spermatophyta</taxon>
        <taxon>Magnoliopsida</taxon>
        <taxon>eudicotyledons</taxon>
        <taxon>Gunneridae</taxon>
        <taxon>Pentapetalae</taxon>
        <taxon>rosids</taxon>
        <taxon>malvids</taxon>
        <taxon>Brassicales</taxon>
        <taxon>Brassicaceae</taxon>
        <taxon>Brassiceae</taxon>
        <taxon>Brassica</taxon>
    </lineage>
</organism>
<evidence type="ECO:0000256" key="1">
    <source>
        <dbReference type="ARBA" id="ARBA00006568"/>
    </source>
</evidence>
<dbReference type="OrthoDB" id="581739at2759"/>
<dbReference type="InterPro" id="IPR036404">
    <property type="entry name" value="Jacalin-like_lectin_dom_sf"/>
</dbReference>
<name>A0A8X7U6P0_BRACI</name>